<dbReference type="GO" id="GO:0006310">
    <property type="term" value="P:DNA recombination"/>
    <property type="evidence" value="ECO:0007669"/>
    <property type="project" value="UniProtKB-KW"/>
</dbReference>
<gene>
    <name evidence="10" type="ORF">CR513_12820</name>
</gene>
<evidence type="ECO:0000313" key="10">
    <source>
        <dbReference type="EMBL" id="RDY03577.1"/>
    </source>
</evidence>
<feature type="non-terminal residue" evidence="10">
    <location>
        <position position="1"/>
    </location>
</feature>
<evidence type="ECO:0000256" key="3">
    <source>
        <dbReference type="ARBA" id="ARBA00022759"/>
    </source>
</evidence>
<evidence type="ECO:0000256" key="1">
    <source>
        <dbReference type="ARBA" id="ARBA00022722"/>
    </source>
</evidence>
<dbReference type="AlphaFoldDB" id="A0A371HL97"/>
<keyword evidence="8" id="KW-0239">DNA-directed DNA polymerase</keyword>
<sequence length="72" mass="8476">MEDSLVSGVCETCEIRKKHKESFPTRKSWRVKKILEIVHLDLCTVEIPAYGGNRYFIIFIDDFSRNQKHATF</sequence>
<dbReference type="PANTHER" id="PTHR42648:SF11">
    <property type="entry name" value="TRANSPOSON TY4-P GAG-POL POLYPROTEIN"/>
    <property type="match status" value="1"/>
</dbReference>
<dbReference type="GO" id="GO:0003964">
    <property type="term" value="F:RNA-directed DNA polymerase activity"/>
    <property type="evidence" value="ECO:0007669"/>
    <property type="project" value="UniProtKB-KW"/>
</dbReference>
<dbReference type="GO" id="GO:0015074">
    <property type="term" value="P:DNA integration"/>
    <property type="evidence" value="ECO:0007669"/>
    <property type="project" value="UniProtKB-KW"/>
</dbReference>
<dbReference type="EMBL" id="QJKJ01002270">
    <property type="protein sequence ID" value="RDY03577.1"/>
    <property type="molecule type" value="Genomic_DNA"/>
</dbReference>
<proteinExistence type="predicted"/>
<dbReference type="GO" id="GO:0003887">
    <property type="term" value="F:DNA-directed DNA polymerase activity"/>
    <property type="evidence" value="ECO:0007669"/>
    <property type="project" value="UniProtKB-KW"/>
</dbReference>
<keyword evidence="7" id="KW-0695">RNA-directed DNA polymerase</keyword>
<keyword evidence="2" id="KW-0479">Metal-binding</keyword>
<evidence type="ECO:0000256" key="6">
    <source>
        <dbReference type="ARBA" id="ARBA00022908"/>
    </source>
</evidence>
<organism evidence="10 11">
    <name type="scientific">Mucuna pruriens</name>
    <name type="common">Velvet bean</name>
    <name type="synonym">Dolichos pruriens</name>
    <dbReference type="NCBI Taxonomy" id="157652"/>
    <lineage>
        <taxon>Eukaryota</taxon>
        <taxon>Viridiplantae</taxon>
        <taxon>Streptophyta</taxon>
        <taxon>Embryophyta</taxon>
        <taxon>Tracheophyta</taxon>
        <taxon>Spermatophyta</taxon>
        <taxon>Magnoliopsida</taxon>
        <taxon>eudicotyledons</taxon>
        <taxon>Gunneridae</taxon>
        <taxon>Pentapetalae</taxon>
        <taxon>rosids</taxon>
        <taxon>fabids</taxon>
        <taxon>Fabales</taxon>
        <taxon>Fabaceae</taxon>
        <taxon>Papilionoideae</taxon>
        <taxon>50 kb inversion clade</taxon>
        <taxon>NPAAA clade</taxon>
        <taxon>indigoferoid/millettioid clade</taxon>
        <taxon>Phaseoleae</taxon>
        <taxon>Mucuna</taxon>
    </lineage>
</organism>
<dbReference type="InterPro" id="IPR039537">
    <property type="entry name" value="Retrotran_Ty1/copia-like"/>
</dbReference>
<dbReference type="OrthoDB" id="1935865at2759"/>
<evidence type="ECO:0000313" key="11">
    <source>
        <dbReference type="Proteomes" id="UP000257109"/>
    </source>
</evidence>
<comment type="caution">
    <text evidence="10">The sequence shown here is derived from an EMBL/GenBank/DDBJ whole genome shotgun (WGS) entry which is preliminary data.</text>
</comment>
<reference evidence="10" key="1">
    <citation type="submission" date="2018-05" db="EMBL/GenBank/DDBJ databases">
        <title>Draft genome of Mucuna pruriens seed.</title>
        <authorList>
            <person name="Nnadi N.E."/>
            <person name="Vos R."/>
            <person name="Hasami M.H."/>
            <person name="Devisetty U.K."/>
            <person name="Aguiy J.C."/>
        </authorList>
    </citation>
    <scope>NUCLEOTIDE SEQUENCE [LARGE SCALE GENOMIC DNA]</scope>
    <source>
        <strain evidence="10">JCA_2017</strain>
    </source>
</reference>
<evidence type="ECO:0008006" key="12">
    <source>
        <dbReference type="Google" id="ProtNLM"/>
    </source>
</evidence>
<evidence type="ECO:0000256" key="4">
    <source>
        <dbReference type="ARBA" id="ARBA00022801"/>
    </source>
</evidence>
<accession>A0A371HL97</accession>
<dbReference type="GO" id="GO:0004519">
    <property type="term" value="F:endonuclease activity"/>
    <property type="evidence" value="ECO:0007669"/>
    <property type="project" value="UniProtKB-KW"/>
</dbReference>
<keyword evidence="5" id="KW-0460">Magnesium</keyword>
<dbReference type="Proteomes" id="UP000257109">
    <property type="component" value="Unassembled WGS sequence"/>
</dbReference>
<keyword evidence="1" id="KW-0540">Nuclease</keyword>
<name>A0A371HL97_MUCPR</name>
<keyword evidence="8" id="KW-0808">Transferase</keyword>
<keyword evidence="3" id="KW-0255">Endonuclease</keyword>
<evidence type="ECO:0000256" key="7">
    <source>
        <dbReference type="ARBA" id="ARBA00022918"/>
    </source>
</evidence>
<dbReference type="PANTHER" id="PTHR42648">
    <property type="entry name" value="TRANSPOSASE, PUTATIVE-RELATED"/>
    <property type="match status" value="1"/>
</dbReference>
<evidence type="ECO:0000256" key="2">
    <source>
        <dbReference type="ARBA" id="ARBA00022723"/>
    </source>
</evidence>
<keyword evidence="9" id="KW-0233">DNA recombination</keyword>
<keyword evidence="4" id="KW-0378">Hydrolase</keyword>
<evidence type="ECO:0000256" key="5">
    <source>
        <dbReference type="ARBA" id="ARBA00022842"/>
    </source>
</evidence>
<keyword evidence="11" id="KW-1185">Reference proteome</keyword>
<evidence type="ECO:0000256" key="9">
    <source>
        <dbReference type="ARBA" id="ARBA00023172"/>
    </source>
</evidence>
<dbReference type="GO" id="GO:0016787">
    <property type="term" value="F:hydrolase activity"/>
    <property type="evidence" value="ECO:0007669"/>
    <property type="project" value="UniProtKB-KW"/>
</dbReference>
<keyword evidence="8" id="KW-0548">Nucleotidyltransferase</keyword>
<evidence type="ECO:0000256" key="8">
    <source>
        <dbReference type="ARBA" id="ARBA00022932"/>
    </source>
</evidence>
<dbReference type="GO" id="GO:0046872">
    <property type="term" value="F:metal ion binding"/>
    <property type="evidence" value="ECO:0007669"/>
    <property type="project" value="UniProtKB-KW"/>
</dbReference>
<keyword evidence="6" id="KW-0229">DNA integration</keyword>
<protein>
    <recommendedName>
        <fullName evidence="12">Integrase catalytic domain-containing protein</fullName>
    </recommendedName>
</protein>